<dbReference type="InterPro" id="IPR056098">
    <property type="entry name" value="Acb2/Tad1_hairpin"/>
</dbReference>
<dbReference type="Proteomes" id="UP001077662">
    <property type="component" value="Unassembled WGS sequence"/>
</dbReference>
<reference evidence="3" key="1">
    <citation type="submission" date="2022-09" db="EMBL/GenBank/DDBJ databases">
        <title>Genome analysis and characterization of larvicidal activity of Brevibacillus strains.</title>
        <authorList>
            <person name="Patrusheva E.V."/>
            <person name="Izotova A.O."/>
            <person name="Toshchakov S.V."/>
            <person name="Sineoky S.P."/>
        </authorList>
    </citation>
    <scope>NUCLEOTIDE SEQUENCE</scope>
    <source>
        <strain evidence="3">VKPM_B-13247</strain>
    </source>
</reference>
<comment type="caution">
    <text evidence="3">The sequence shown here is derived from an EMBL/GenBank/DDBJ whole genome shotgun (WGS) entry which is preliminary data.</text>
</comment>
<accession>A0AAP3DK76</accession>
<proteinExistence type="predicted"/>
<name>A0AAP3DK76_BRELA</name>
<feature type="domain" description="Acb2/Tad1 hairpin" evidence="2">
    <location>
        <begin position="1"/>
        <end position="65"/>
    </location>
</feature>
<gene>
    <name evidence="3" type="ORF">O0554_23385</name>
</gene>
<evidence type="ECO:0000256" key="1">
    <source>
        <dbReference type="ARBA" id="ARBA00022741"/>
    </source>
</evidence>
<protein>
    <recommendedName>
        <fullName evidence="2">Acb2/Tad1 hairpin domain-containing protein</fullName>
    </recommendedName>
</protein>
<keyword evidence="1" id="KW-0547">Nucleotide-binding</keyword>
<evidence type="ECO:0000313" key="3">
    <source>
        <dbReference type="EMBL" id="MCZ0809811.1"/>
    </source>
</evidence>
<dbReference type="EMBL" id="JAPTNE010000043">
    <property type="protein sequence ID" value="MCZ0809811.1"/>
    <property type="molecule type" value="Genomic_DNA"/>
</dbReference>
<dbReference type="GO" id="GO:0000166">
    <property type="term" value="F:nucleotide binding"/>
    <property type="evidence" value="ECO:0007669"/>
    <property type="project" value="UniProtKB-KW"/>
</dbReference>
<evidence type="ECO:0000259" key="2">
    <source>
        <dbReference type="Pfam" id="PF24729"/>
    </source>
</evidence>
<dbReference type="RefSeq" id="WP_258434746.1">
    <property type="nucleotide sequence ID" value="NZ_JANSGW010000043.1"/>
</dbReference>
<sequence length="120" mass="13770">MNQQIENAFKYHSPKTWQPKEYTALREKAKQLAYLIDELCPNSREKSLAMTNLEQSIMWANASIARNDVCTSKRNTVTVSPTFNITTAQCVDAVSTQTLDRINDEITKSFEVYGRKFKVD</sequence>
<organism evidence="3 4">
    <name type="scientific">Brevibacillus laterosporus</name>
    <name type="common">Bacillus laterosporus</name>
    <dbReference type="NCBI Taxonomy" id="1465"/>
    <lineage>
        <taxon>Bacteria</taxon>
        <taxon>Bacillati</taxon>
        <taxon>Bacillota</taxon>
        <taxon>Bacilli</taxon>
        <taxon>Bacillales</taxon>
        <taxon>Paenibacillaceae</taxon>
        <taxon>Brevibacillus</taxon>
    </lineage>
</organism>
<dbReference type="Pfam" id="PF24729">
    <property type="entry name" value="Acb2_Tad1_hairpin"/>
    <property type="match status" value="1"/>
</dbReference>
<evidence type="ECO:0000313" key="4">
    <source>
        <dbReference type="Proteomes" id="UP001077662"/>
    </source>
</evidence>
<dbReference type="AlphaFoldDB" id="A0AAP3DK76"/>